<dbReference type="SMART" id="SM01052">
    <property type="entry name" value="CAP_GLY"/>
    <property type="match status" value="1"/>
</dbReference>
<dbReference type="PANTHER" id="PTHR18916:SF90">
    <property type="entry name" value="CAP-GLY DOMAIN-CONTAINING PROTEIN"/>
    <property type="match status" value="1"/>
</dbReference>
<dbReference type="PANTHER" id="PTHR18916">
    <property type="entry name" value="DYNACTIN 1-RELATED MICROTUBULE-BINDING"/>
    <property type="match status" value="1"/>
</dbReference>
<dbReference type="GO" id="GO:0031122">
    <property type="term" value="P:cytoplasmic microtubule organization"/>
    <property type="evidence" value="ECO:0007669"/>
    <property type="project" value="TreeGrafter"/>
</dbReference>
<dbReference type="GO" id="GO:0005634">
    <property type="term" value="C:nucleus"/>
    <property type="evidence" value="ECO:0007669"/>
    <property type="project" value="TreeGrafter"/>
</dbReference>
<evidence type="ECO:0000259" key="1">
    <source>
        <dbReference type="PROSITE" id="PS50245"/>
    </source>
</evidence>
<feature type="domain" description="CAP-Gly" evidence="1">
    <location>
        <begin position="30"/>
        <end position="72"/>
    </location>
</feature>
<name>A0A2T7NAV7_POMCA</name>
<sequence length="242" mass="27578">MVLFINVYVGQRVEVYWGHGIFRGTVMYKGCLATKHGDWVGIALDKPLGEHNGMFLGRRYFQCRDGHGIFVRADKIRFISIVRCLYDRYHKVDSKSVAEEPLFATSSKDKNGPRDPIVLTSGDFQRVHSSLGDYTTRSCTLWSKPIQHHRRYSISKHVPAATMLNPGTAMASIRYCSFPVHTQYSIQDCFVNKPSVPKIHMPHSALVKQVQRGWTGAHYVREMSVDTGRDSMKLSQWNDISP</sequence>
<dbReference type="GO" id="GO:0051010">
    <property type="term" value="F:microtubule plus-end binding"/>
    <property type="evidence" value="ECO:0007669"/>
    <property type="project" value="TreeGrafter"/>
</dbReference>
<dbReference type="EMBL" id="PZQS01000014">
    <property type="protein sequence ID" value="PVD18298.1"/>
    <property type="molecule type" value="Genomic_DNA"/>
</dbReference>
<dbReference type="Proteomes" id="UP000245119">
    <property type="component" value="Linkage Group LG14"/>
</dbReference>
<dbReference type="OrthoDB" id="2130750at2759"/>
<dbReference type="PROSITE" id="PS50245">
    <property type="entry name" value="CAP_GLY_2"/>
    <property type="match status" value="1"/>
</dbReference>
<organism evidence="2 3">
    <name type="scientific">Pomacea canaliculata</name>
    <name type="common">Golden apple snail</name>
    <dbReference type="NCBI Taxonomy" id="400727"/>
    <lineage>
        <taxon>Eukaryota</taxon>
        <taxon>Metazoa</taxon>
        <taxon>Spiralia</taxon>
        <taxon>Lophotrochozoa</taxon>
        <taxon>Mollusca</taxon>
        <taxon>Gastropoda</taxon>
        <taxon>Caenogastropoda</taxon>
        <taxon>Architaenioglossa</taxon>
        <taxon>Ampullarioidea</taxon>
        <taxon>Ampullariidae</taxon>
        <taxon>Pomacea</taxon>
    </lineage>
</organism>
<dbReference type="Pfam" id="PF01302">
    <property type="entry name" value="CAP_GLY"/>
    <property type="match status" value="1"/>
</dbReference>
<dbReference type="GO" id="GO:0035371">
    <property type="term" value="C:microtubule plus-end"/>
    <property type="evidence" value="ECO:0007669"/>
    <property type="project" value="TreeGrafter"/>
</dbReference>
<evidence type="ECO:0000313" key="3">
    <source>
        <dbReference type="Proteomes" id="UP000245119"/>
    </source>
</evidence>
<reference evidence="2 3" key="1">
    <citation type="submission" date="2018-04" db="EMBL/GenBank/DDBJ databases">
        <title>The genome of golden apple snail Pomacea canaliculata provides insight into stress tolerance and invasive adaptation.</title>
        <authorList>
            <person name="Liu C."/>
            <person name="Liu B."/>
            <person name="Ren Y."/>
            <person name="Zhang Y."/>
            <person name="Wang H."/>
            <person name="Li S."/>
            <person name="Jiang F."/>
            <person name="Yin L."/>
            <person name="Zhang G."/>
            <person name="Qian W."/>
            <person name="Fan W."/>
        </authorList>
    </citation>
    <scope>NUCLEOTIDE SEQUENCE [LARGE SCALE GENOMIC DNA]</scope>
    <source>
        <strain evidence="2">SZHN2017</strain>
        <tissue evidence="2">Muscle</tissue>
    </source>
</reference>
<dbReference type="Gene3D" id="2.30.30.190">
    <property type="entry name" value="CAP Gly-rich-like domain"/>
    <property type="match status" value="1"/>
</dbReference>
<evidence type="ECO:0000313" key="2">
    <source>
        <dbReference type="EMBL" id="PVD18298.1"/>
    </source>
</evidence>
<dbReference type="InterPro" id="IPR036859">
    <property type="entry name" value="CAP-Gly_dom_sf"/>
</dbReference>
<comment type="caution">
    <text evidence="2">The sequence shown here is derived from an EMBL/GenBank/DDBJ whole genome shotgun (WGS) entry which is preliminary data.</text>
</comment>
<keyword evidence="3" id="KW-1185">Reference proteome</keyword>
<proteinExistence type="predicted"/>
<dbReference type="AlphaFoldDB" id="A0A2T7NAV7"/>
<dbReference type="InterPro" id="IPR000938">
    <property type="entry name" value="CAP-Gly_domain"/>
</dbReference>
<accession>A0A2T7NAV7</accession>
<dbReference type="GO" id="GO:0005938">
    <property type="term" value="C:cell cortex"/>
    <property type="evidence" value="ECO:0007669"/>
    <property type="project" value="TreeGrafter"/>
</dbReference>
<gene>
    <name evidence="2" type="ORF">C0Q70_20847</name>
</gene>
<protein>
    <recommendedName>
        <fullName evidence="1">CAP-Gly domain-containing protein</fullName>
    </recommendedName>
</protein>
<dbReference type="STRING" id="400727.A0A2T7NAV7"/>
<dbReference type="SUPFAM" id="SSF74924">
    <property type="entry name" value="Cap-Gly domain"/>
    <property type="match status" value="1"/>
</dbReference>